<evidence type="ECO:0000313" key="1">
    <source>
        <dbReference type="EMBL" id="MCL1030582.1"/>
    </source>
</evidence>
<organism evidence="1 2">
    <name type="scientific">Serratia silvae</name>
    <dbReference type="NCBI Taxonomy" id="2824122"/>
    <lineage>
        <taxon>Bacteria</taxon>
        <taxon>Pseudomonadati</taxon>
        <taxon>Pseudomonadota</taxon>
        <taxon>Gammaproteobacteria</taxon>
        <taxon>Enterobacterales</taxon>
        <taxon>Yersiniaceae</taxon>
        <taxon>Serratia</taxon>
    </lineage>
</organism>
<protein>
    <submittedName>
        <fullName evidence="1">Uncharacterized protein</fullName>
    </submittedName>
</protein>
<reference evidence="1" key="1">
    <citation type="submission" date="2021-04" db="EMBL/GenBank/DDBJ databases">
        <title>Genome sequence of Serratia sp. arafor3.</title>
        <authorList>
            <person name="Besaury L."/>
        </authorList>
    </citation>
    <scope>NUCLEOTIDE SEQUENCE</scope>
    <source>
        <strain evidence="1">Arafor3</strain>
    </source>
</reference>
<dbReference type="Proteomes" id="UP001165275">
    <property type="component" value="Unassembled WGS sequence"/>
</dbReference>
<accession>A0ABT0KF48</accession>
<dbReference type="RefSeq" id="WP_248946797.1">
    <property type="nucleotide sequence ID" value="NZ_CBCSGY010000081.1"/>
</dbReference>
<name>A0ABT0KF48_9GAMM</name>
<comment type="caution">
    <text evidence="1">The sequence shown here is derived from an EMBL/GenBank/DDBJ whole genome shotgun (WGS) entry which is preliminary data.</text>
</comment>
<gene>
    <name evidence="1" type="ORF">KAJ71_16345</name>
</gene>
<sequence length="128" mass="14493">MRAGWIGINQTPHRDNIANLMPGHTGTDRSHASYNLSRHGVPRSLDELALHRCSVFRHPSSGQIFPWYVDIGGEIQTREFSPTVATNNIDLEVQPLRVRKFIELAVERLRDNQDLTLSTEELAMYAAV</sequence>
<dbReference type="EMBL" id="JAGQDC010000014">
    <property type="protein sequence ID" value="MCL1030582.1"/>
    <property type="molecule type" value="Genomic_DNA"/>
</dbReference>
<proteinExistence type="predicted"/>
<keyword evidence="2" id="KW-1185">Reference proteome</keyword>
<evidence type="ECO:0000313" key="2">
    <source>
        <dbReference type="Proteomes" id="UP001165275"/>
    </source>
</evidence>
<dbReference type="Gene3D" id="3.40.190.10">
    <property type="entry name" value="Periplasmic binding protein-like II"/>
    <property type="match status" value="1"/>
</dbReference>